<gene>
    <name evidence="2" type="ORF">FHR82_004394</name>
</gene>
<dbReference type="EMBL" id="JACHJQ010000004">
    <property type="protein sequence ID" value="MBB4908152.1"/>
    <property type="molecule type" value="Genomic_DNA"/>
</dbReference>
<protein>
    <submittedName>
        <fullName evidence="2">Uncharacterized protein</fullName>
    </submittedName>
</protein>
<accession>A0A7W7Q750</accession>
<evidence type="ECO:0000256" key="1">
    <source>
        <dbReference type="SAM" id="Phobius"/>
    </source>
</evidence>
<dbReference type="RefSeq" id="WP_184812257.1">
    <property type="nucleotide sequence ID" value="NZ_JACHJQ010000004.1"/>
</dbReference>
<comment type="caution">
    <text evidence="2">The sequence shown here is derived from an EMBL/GenBank/DDBJ whole genome shotgun (WGS) entry which is preliminary data.</text>
</comment>
<evidence type="ECO:0000313" key="2">
    <source>
        <dbReference type="EMBL" id="MBB4908152.1"/>
    </source>
</evidence>
<feature type="transmembrane region" description="Helical" evidence="1">
    <location>
        <begin position="19"/>
        <end position="38"/>
    </location>
</feature>
<organism evidence="2 3">
    <name type="scientific">Actinophytocola algeriensis</name>
    <dbReference type="NCBI Taxonomy" id="1768010"/>
    <lineage>
        <taxon>Bacteria</taxon>
        <taxon>Bacillati</taxon>
        <taxon>Actinomycetota</taxon>
        <taxon>Actinomycetes</taxon>
        <taxon>Pseudonocardiales</taxon>
        <taxon>Pseudonocardiaceae</taxon>
    </lineage>
</organism>
<keyword evidence="1" id="KW-1133">Transmembrane helix</keyword>
<keyword evidence="1" id="KW-0472">Membrane</keyword>
<dbReference type="Proteomes" id="UP000520767">
    <property type="component" value="Unassembled WGS sequence"/>
</dbReference>
<evidence type="ECO:0000313" key="3">
    <source>
        <dbReference type="Proteomes" id="UP000520767"/>
    </source>
</evidence>
<feature type="transmembrane region" description="Helical" evidence="1">
    <location>
        <begin position="194"/>
        <end position="215"/>
    </location>
</feature>
<feature type="transmembrane region" description="Helical" evidence="1">
    <location>
        <begin position="163"/>
        <end position="182"/>
    </location>
</feature>
<keyword evidence="1" id="KW-0812">Transmembrane</keyword>
<dbReference type="AlphaFoldDB" id="A0A7W7Q750"/>
<sequence length="220" mass="23634">MAACHVCSLASISVLMTRIVEHVLVYLVFMVSIMFLVLRRAAPEMVMGPADPPLPPPAPALAEATTPGLIGKVRMRLKVSVHPDRIVVGQPLYGRRTIMADQLTGLANEFDGSLRIDHVAGTLRATPIRLPLPAGAPLRQTIEWFAANRPALSAPTPAPGKWTFIRVWVPVAGATSVGFGIYEVTRGNPMGVQIIIGSLLGAVVVWLLGTGRFPIPTLRR</sequence>
<name>A0A7W7Q750_9PSEU</name>
<keyword evidence="3" id="KW-1185">Reference proteome</keyword>
<reference evidence="2 3" key="1">
    <citation type="submission" date="2020-08" db="EMBL/GenBank/DDBJ databases">
        <title>Genomic Encyclopedia of Type Strains, Phase III (KMG-III): the genomes of soil and plant-associated and newly described type strains.</title>
        <authorList>
            <person name="Whitman W."/>
        </authorList>
    </citation>
    <scope>NUCLEOTIDE SEQUENCE [LARGE SCALE GENOMIC DNA]</scope>
    <source>
        <strain evidence="2 3">CECT 8960</strain>
    </source>
</reference>
<proteinExistence type="predicted"/>